<accession>A0A0D0X203</accession>
<dbReference type="Proteomes" id="UP000032254">
    <property type="component" value="Unassembled WGS sequence"/>
</dbReference>
<dbReference type="PATRIC" id="fig|47853.6.peg.1363"/>
<dbReference type="InterPro" id="IPR001509">
    <property type="entry name" value="Epimerase_deHydtase"/>
</dbReference>
<name>A0A0D0X203_9ACTN</name>
<dbReference type="AlphaFoldDB" id="A0A0D0X203"/>
<evidence type="ECO:0000313" key="2">
    <source>
        <dbReference type="EMBL" id="KIR65131.1"/>
    </source>
</evidence>
<feature type="domain" description="NAD-dependent epimerase/dehydratase" evidence="1">
    <location>
        <begin position="6"/>
        <end position="207"/>
    </location>
</feature>
<dbReference type="InterPro" id="IPR036291">
    <property type="entry name" value="NAD(P)-bd_dom_sf"/>
</dbReference>
<dbReference type="Gene3D" id="3.40.50.720">
    <property type="entry name" value="NAD(P)-binding Rossmann-like Domain"/>
    <property type="match status" value="1"/>
</dbReference>
<protein>
    <submittedName>
        <fullName evidence="2">NAD-dependent epimerase</fullName>
    </submittedName>
</protein>
<evidence type="ECO:0000313" key="3">
    <source>
        <dbReference type="Proteomes" id="UP000032254"/>
    </source>
</evidence>
<gene>
    <name evidence="2" type="ORF">TK50_06390</name>
</gene>
<dbReference type="Pfam" id="PF01370">
    <property type="entry name" value="Epimerase"/>
    <property type="match status" value="1"/>
</dbReference>
<dbReference type="EMBL" id="JXSX01000001">
    <property type="protein sequence ID" value="KIR65131.1"/>
    <property type="molecule type" value="Genomic_DNA"/>
</dbReference>
<evidence type="ECO:0000259" key="1">
    <source>
        <dbReference type="Pfam" id="PF01370"/>
    </source>
</evidence>
<sequence>MSLHVIVGAGPVGTATAHLLAAAGERVRVVTRRGTGPEHPAVERVAADAADPDRLAALADGAVALYNCANPAYHRWPTDWPPLAAALLTAAGRAGAVLATVGNLYGYGPVDGPMTEDTPTVAGGTKGQVRNRMWAEAVAAHRAGRVRVTEVRGSDYLGVGALSLPMMLLPRVLDGRRAVLPVDFDAPHTWTYVDDVARTLVRAAADERAWGRAWHVPSPPAVSARELAVRAAALVGAPAPRLARLPYPALWLGGLANPFARELRETAYQFDRPFLMDSTAATETLGVEPTPLGSALAQTVAALRAAPGPRRPLR</sequence>
<dbReference type="SUPFAM" id="SSF51735">
    <property type="entry name" value="NAD(P)-binding Rossmann-fold domains"/>
    <property type="match status" value="1"/>
</dbReference>
<keyword evidence="3" id="KW-1185">Reference proteome</keyword>
<proteinExistence type="predicted"/>
<dbReference type="OrthoDB" id="8205493at2"/>
<dbReference type="RefSeq" id="WP_043961900.1">
    <property type="nucleotide sequence ID" value="NZ_JBEZEP010000004.1"/>
</dbReference>
<comment type="caution">
    <text evidence="2">The sequence shown here is derived from an EMBL/GenBank/DDBJ whole genome shotgun (WGS) entry which is preliminary data.</text>
</comment>
<dbReference type="GeneID" id="301303777"/>
<reference evidence="2 3" key="1">
    <citation type="submission" date="2015-01" db="EMBL/GenBank/DDBJ databases">
        <title>Sequencing and annotation of Micromonospora carbonacea strain JXNU-1 genome.</title>
        <authorList>
            <person name="Long Z."/>
            <person name="Huang Y."/>
            <person name="Jiang Y."/>
        </authorList>
    </citation>
    <scope>NUCLEOTIDE SEQUENCE [LARGE SCALE GENOMIC DNA]</scope>
    <source>
        <strain evidence="2 3">JXNU-1</strain>
    </source>
</reference>
<organism evidence="2 3">
    <name type="scientific">Micromonospora haikouensis</name>
    <dbReference type="NCBI Taxonomy" id="686309"/>
    <lineage>
        <taxon>Bacteria</taxon>
        <taxon>Bacillati</taxon>
        <taxon>Actinomycetota</taxon>
        <taxon>Actinomycetes</taxon>
        <taxon>Micromonosporales</taxon>
        <taxon>Micromonosporaceae</taxon>
        <taxon>Micromonospora</taxon>
    </lineage>
</organism>